<feature type="transmembrane region" description="Helical" evidence="7">
    <location>
        <begin position="144"/>
        <end position="177"/>
    </location>
</feature>
<evidence type="ECO:0000256" key="7">
    <source>
        <dbReference type="SAM" id="Phobius"/>
    </source>
</evidence>
<accession>A0A8J8SJL4</accession>
<evidence type="ECO:0000256" key="2">
    <source>
        <dbReference type="ARBA" id="ARBA00005262"/>
    </source>
</evidence>
<evidence type="ECO:0000256" key="5">
    <source>
        <dbReference type="ARBA" id="ARBA00022989"/>
    </source>
</evidence>
<evidence type="ECO:0000256" key="1">
    <source>
        <dbReference type="ARBA" id="ARBA00004651"/>
    </source>
</evidence>
<comment type="similarity">
    <text evidence="2">Belongs to the chromate ion transporter (CHR) (TC 2.A.51) family.</text>
</comment>
<keyword evidence="3" id="KW-1003">Cell membrane</keyword>
<dbReference type="GO" id="GO:0015109">
    <property type="term" value="F:chromate transmembrane transporter activity"/>
    <property type="evidence" value="ECO:0007669"/>
    <property type="project" value="InterPro"/>
</dbReference>
<keyword evidence="5 7" id="KW-1133">Transmembrane helix</keyword>
<dbReference type="PANTHER" id="PTHR43663:SF2">
    <property type="entry name" value="CHROMATE TRANSPORT PROTEIN-RELATED"/>
    <property type="match status" value="1"/>
</dbReference>
<dbReference type="Proteomes" id="UP000683246">
    <property type="component" value="Chromosome"/>
</dbReference>
<evidence type="ECO:0000313" key="8">
    <source>
        <dbReference type="EMBL" id="QUI25617.1"/>
    </source>
</evidence>
<feature type="transmembrane region" description="Helical" evidence="7">
    <location>
        <begin position="115"/>
        <end position="132"/>
    </location>
</feature>
<reference evidence="8" key="1">
    <citation type="submission" date="2020-07" db="EMBL/GenBank/DDBJ databases">
        <title>Vallitalea pronyensis genome.</title>
        <authorList>
            <person name="Postec A."/>
        </authorList>
    </citation>
    <scope>NUCLEOTIDE SEQUENCE</scope>
    <source>
        <strain evidence="8">FatNI3</strain>
    </source>
</reference>
<dbReference type="PANTHER" id="PTHR43663">
    <property type="entry name" value="CHROMATE TRANSPORT PROTEIN-RELATED"/>
    <property type="match status" value="1"/>
</dbReference>
<keyword evidence="4 7" id="KW-0812">Transmembrane</keyword>
<sequence>MKKDFKEILQFYMVFFKIGLLTIGGGYAMLPMIEKEIVEKHGWSTDEEVMDSYALAQSIPGVIAVNTATLLGIKWKGFWGAVAASLGVISPSIIIITIIAVFFTKFREVSEVANAFRGIRIAVLALLILSIYKMIQKIVHDLWGIFLATLSFISVLIVGISPVWVIIGATILSIAIYYRKEKNNDNS</sequence>
<feature type="transmembrane region" description="Helical" evidence="7">
    <location>
        <begin position="78"/>
        <end position="103"/>
    </location>
</feature>
<keyword evidence="6 7" id="KW-0472">Membrane</keyword>
<dbReference type="GO" id="GO:0005886">
    <property type="term" value="C:plasma membrane"/>
    <property type="evidence" value="ECO:0007669"/>
    <property type="project" value="UniProtKB-SubCell"/>
</dbReference>
<evidence type="ECO:0000256" key="6">
    <source>
        <dbReference type="ARBA" id="ARBA00023136"/>
    </source>
</evidence>
<feature type="transmembrane region" description="Helical" evidence="7">
    <location>
        <begin position="12"/>
        <end position="33"/>
    </location>
</feature>
<proteinExistence type="inferred from homology"/>
<organism evidence="8 9">
    <name type="scientific">Vallitalea pronyensis</name>
    <dbReference type="NCBI Taxonomy" id="1348613"/>
    <lineage>
        <taxon>Bacteria</taxon>
        <taxon>Bacillati</taxon>
        <taxon>Bacillota</taxon>
        <taxon>Clostridia</taxon>
        <taxon>Lachnospirales</taxon>
        <taxon>Vallitaleaceae</taxon>
        <taxon>Vallitalea</taxon>
    </lineage>
</organism>
<gene>
    <name evidence="8" type="ORF">HZI73_06895</name>
</gene>
<dbReference type="Pfam" id="PF02417">
    <property type="entry name" value="Chromate_transp"/>
    <property type="match status" value="1"/>
</dbReference>
<comment type="subcellular location">
    <subcellularLocation>
        <location evidence="1">Cell membrane</location>
        <topology evidence="1">Multi-pass membrane protein</topology>
    </subcellularLocation>
</comment>
<evidence type="ECO:0000256" key="4">
    <source>
        <dbReference type="ARBA" id="ARBA00022692"/>
    </source>
</evidence>
<dbReference type="InterPro" id="IPR052518">
    <property type="entry name" value="CHR_Transporter"/>
</dbReference>
<dbReference type="InterPro" id="IPR003370">
    <property type="entry name" value="Chromate_transpt"/>
</dbReference>
<evidence type="ECO:0000256" key="3">
    <source>
        <dbReference type="ARBA" id="ARBA00022475"/>
    </source>
</evidence>
<name>A0A8J8SJL4_9FIRM</name>
<dbReference type="EMBL" id="CP058649">
    <property type="protein sequence ID" value="QUI25617.1"/>
    <property type="molecule type" value="Genomic_DNA"/>
</dbReference>
<protein>
    <submittedName>
        <fullName evidence="8">Chromate transporter</fullName>
    </submittedName>
</protein>
<evidence type="ECO:0000313" key="9">
    <source>
        <dbReference type="Proteomes" id="UP000683246"/>
    </source>
</evidence>
<keyword evidence="9" id="KW-1185">Reference proteome</keyword>
<dbReference type="AlphaFoldDB" id="A0A8J8SJL4"/>
<dbReference type="KEGG" id="vpy:HZI73_06895"/>